<evidence type="ECO:0000313" key="1">
    <source>
        <dbReference type="EMBL" id="GFH45114.1"/>
    </source>
</evidence>
<sequence>MKLLTKNISTVIATAILLNKDYFVSAQMRGGGGRGRIIQNLLSNRAAINREYNNTDRGIESYTWSDDPKVSKWIKQHVKQMKALVESDNGMIRQWDDLFREVFELRDYHHMKVRETENGIKVKQTGDTECAKALVQAHAKVVSKFIKRGRQETRKNHAVPYICQWE</sequence>
<accession>A0AAD3CGA8</accession>
<dbReference type="AlphaFoldDB" id="A0AAD3CGA8"/>
<dbReference type="Proteomes" id="UP001054902">
    <property type="component" value="Unassembled WGS sequence"/>
</dbReference>
<reference evidence="1 2" key="1">
    <citation type="journal article" date="2021" name="Sci. Rep.">
        <title>The genome of the diatom Chaetoceros tenuissimus carries an ancient integrated fragment of an extant virus.</title>
        <authorList>
            <person name="Hongo Y."/>
            <person name="Kimura K."/>
            <person name="Takaki Y."/>
            <person name="Yoshida Y."/>
            <person name="Baba S."/>
            <person name="Kobayashi G."/>
            <person name="Nagasaki K."/>
            <person name="Hano T."/>
            <person name="Tomaru Y."/>
        </authorList>
    </citation>
    <scope>NUCLEOTIDE SEQUENCE [LARGE SCALE GENOMIC DNA]</scope>
    <source>
        <strain evidence="1 2">NIES-3715</strain>
    </source>
</reference>
<dbReference type="EMBL" id="BLLK01000020">
    <property type="protein sequence ID" value="GFH45114.1"/>
    <property type="molecule type" value="Genomic_DNA"/>
</dbReference>
<name>A0AAD3CGA8_9STRA</name>
<keyword evidence="2" id="KW-1185">Reference proteome</keyword>
<proteinExistence type="predicted"/>
<protein>
    <submittedName>
        <fullName evidence="1">Uncharacterized protein</fullName>
    </submittedName>
</protein>
<gene>
    <name evidence="1" type="ORF">CTEN210_01588</name>
</gene>
<evidence type="ECO:0000313" key="2">
    <source>
        <dbReference type="Proteomes" id="UP001054902"/>
    </source>
</evidence>
<comment type="caution">
    <text evidence="1">The sequence shown here is derived from an EMBL/GenBank/DDBJ whole genome shotgun (WGS) entry which is preliminary data.</text>
</comment>
<organism evidence="1 2">
    <name type="scientific">Chaetoceros tenuissimus</name>
    <dbReference type="NCBI Taxonomy" id="426638"/>
    <lineage>
        <taxon>Eukaryota</taxon>
        <taxon>Sar</taxon>
        <taxon>Stramenopiles</taxon>
        <taxon>Ochrophyta</taxon>
        <taxon>Bacillariophyta</taxon>
        <taxon>Coscinodiscophyceae</taxon>
        <taxon>Chaetocerotophycidae</taxon>
        <taxon>Chaetocerotales</taxon>
        <taxon>Chaetocerotaceae</taxon>
        <taxon>Chaetoceros</taxon>
    </lineage>
</organism>